<dbReference type="Proteomes" id="UP000573599">
    <property type="component" value="Unassembled WGS sequence"/>
</dbReference>
<accession>A0A852WDI1</accession>
<reference evidence="2 3" key="1">
    <citation type="submission" date="2020-07" db="EMBL/GenBank/DDBJ databases">
        <title>Sequencing the genomes of 1000 actinobacteria strains.</title>
        <authorList>
            <person name="Klenk H.-P."/>
        </authorList>
    </citation>
    <scope>NUCLEOTIDE SEQUENCE [LARGE SCALE GENOMIC DNA]</scope>
    <source>
        <strain evidence="2 3">DSM 23987</strain>
    </source>
</reference>
<evidence type="ECO:0000313" key="3">
    <source>
        <dbReference type="Proteomes" id="UP000573599"/>
    </source>
</evidence>
<dbReference type="Pfam" id="PF14584">
    <property type="entry name" value="DUF4446"/>
    <property type="match status" value="1"/>
</dbReference>
<keyword evidence="1" id="KW-0812">Transmembrane</keyword>
<sequence>MSDPQTLATAALAAAVVAVVLALVAVVVAVVRVGRVRAQLRALEGQRPVGSGDLAALRADLAQALRHVAVVRYDAFGDMGGRLSFSAAIIDDRGDGLVFSSIHARGESRTYAKGIVGGGSDATLTPEEQQALAAARTGSQGA</sequence>
<dbReference type="EMBL" id="JACCAB010000001">
    <property type="protein sequence ID" value="NYG06839.1"/>
    <property type="molecule type" value="Genomic_DNA"/>
</dbReference>
<evidence type="ECO:0000256" key="1">
    <source>
        <dbReference type="SAM" id="Phobius"/>
    </source>
</evidence>
<evidence type="ECO:0000313" key="2">
    <source>
        <dbReference type="EMBL" id="NYG06839.1"/>
    </source>
</evidence>
<keyword evidence="1" id="KW-1133">Transmembrane helix</keyword>
<name>A0A852WDI1_9MICO</name>
<keyword evidence="1" id="KW-0472">Membrane</keyword>
<organism evidence="2 3">
    <name type="scientific">Pedococcus badiiscoriae</name>
    <dbReference type="NCBI Taxonomy" id="642776"/>
    <lineage>
        <taxon>Bacteria</taxon>
        <taxon>Bacillati</taxon>
        <taxon>Actinomycetota</taxon>
        <taxon>Actinomycetes</taxon>
        <taxon>Micrococcales</taxon>
        <taxon>Intrasporangiaceae</taxon>
        <taxon>Pedococcus</taxon>
    </lineage>
</organism>
<proteinExistence type="predicted"/>
<dbReference type="AlphaFoldDB" id="A0A852WDI1"/>
<dbReference type="RefSeq" id="WP_337794934.1">
    <property type="nucleotide sequence ID" value="NZ_JACCAB010000001.1"/>
</dbReference>
<gene>
    <name evidence="2" type="ORF">BJ986_001326</name>
</gene>
<dbReference type="InterPro" id="IPR027981">
    <property type="entry name" value="DUF4446"/>
</dbReference>
<keyword evidence="3" id="KW-1185">Reference proteome</keyword>
<evidence type="ECO:0008006" key="4">
    <source>
        <dbReference type="Google" id="ProtNLM"/>
    </source>
</evidence>
<feature type="transmembrane region" description="Helical" evidence="1">
    <location>
        <begin position="6"/>
        <end position="31"/>
    </location>
</feature>
<protein>
    <recommendedName>
        <fullName evidence="4">DUF4446 family protein</fullName>
    </recommendedName>
</protein>
<comment type="caution">
    <text evidence="2">The sequence shown here is derived from an EMBL/GenBank/DDBJ whole genome shotgun (WGS) entry which is preliminary data.</text>
</comment>